<evidence type="ECO:0000313" key="2">
    <source>
        <dbReference type="EMBL" id="KYM97445.1"/>
    </source>
</evidence>
<evidence type="ECO:0000256" key="1">
    <source>
        <dbReference type="SAM" id="MobiDB-lite"/>
    </source>
</evidence>
<proteinExistence type="predicted"/>
<reference evidence="2 3" key="1">
    <citation type="submission" date="2016-03" db="EMBL/GenBank/DDBJ databases">
        <title>Cyphomyrmex costatus WGS genome.</title>
        <authorList>
            <person name="Nygaard S."/>
            <person name="Hu H."/>
            <person name="Boomsma J."/>
            <person name="Zhang G."/>
        </authorList>
    </citation>
    <scope>NUCLEOTIDE SEQUENCE [LARGE SCALE GENOMIC DNA]</scope>
    <source>
        <strain evidence="2">MS0001</strain>
        <tissue evidence="2">Whole body</tissue>
    </source>
</reference>
<dbReference type="AlphaFoldDB" id="A0A195C9Q6"/>
<organism evidence="2 3">
    <name type="scientific">Cyphomyrmex costatus</name>
    <dbReference type="NCBI Taxonomy" id="456900"/>
    <lineage>
        <taxon>Eukaryota</taxon>
        <taxon>Metazoa</taxon>
        <taxon>Ecdysozoa</taxon>
        <taxon>Arthropoda</taxon>
        <taxon>Hexapoda</taxon>
        <taxon>Insecta</taxon>
        <taxon>Pterygota</taxon>
        <taxon>Neoptera</taxon>
        <taxon>Endopterygota</taxon>
        <taxon>Hymenoptera</taxon>
        <taxon>Apocrita</taxon>
        <taxon>Aculeata</taxon>
        <taxon>Formicoidea</taxon>
        <taxon>Formicidae</taxon>
        <taxon>Myrmicinae</taxon>
        <taxon>Cyphomyrmex</taxon>
    </lineage>
</organism>
<name>A0A195C9Q6_9HYME</name>
<evidence type="ECO:0000313" key="3">
    <source>
        <dbReference type="Proteomes" id="UP000078542"/>
    </source>
</evidence>
<gene>
    <name evidence="2" type="ORF">ALC62_11737</name>
</gene>
<sequence length="179" mass="21372">MVRRWVHRKRMEGERAEVVERGLPSCDLETPVATMSKINANFDNRLEMLYTRMKLQQRSRFFSHLYRTKMLRKTDMEKEKVRHPYHIRYSWSVTGEPGNIVATRTYSIKINFRIQENAHFVAFLVRKGEKEKDDREEGQQWDTREKRDRGENKTEIDEVKGAGQREAEKGEARGEVLLR</sequence>
<feature type="region of interest" description="Disordered" evidence="1">
    <location>
        <begin position="129"/>
        <end position="179"/>
    </location>
</feature>
<keyword evidence="3" id="KW-1185">Reference proteome</keyword>
<dbReference type="EMBL" id="KQ978068">
    <property type="protein sequence ID" value="KYM97445.1"/>
    <property type="molecule type" value="Genomic_DNA"/>
</dbReference>
<protein>
    <submittedName>
        <fullName evidence="2">Uncharacterized protein</fullName>
    </submittedName>
</protein>
<accession>A0A195C9Q6</accession>
<dbReference type="Proteomes" id="UP000078542">
    <property type="component" value="Unassembled WGS sequence"/>
</dbReference>